<dbReference type="EnsemblBacteria" id="AAQ00274">
    <property type="protein sequence ID" value="AAQ00274"/>
    <property type="gene ID" value="Pro_1229"/>
</dbReference>
<dbReference type="Proteomes" id="UP000001420">
    <property type="component" value="Chromosome"/>
</dbReference>
<feature type="transmembrane region" description="Helical" evidence="5">
    <location>
        <begin position="6"/>
        <end position="27"/>
    </location>
</feature>
<dbReference type="EMBL" id="AE017126">
    <property type="protein sequence ID" value="AAQ00274.1"/>
    <property type="molecule type" value="Genomic_DNA"/>
</dbReference>
<dbReference type="InterPro" id="IPR029154">
    <property type="entry name" value="HIBADH-like_NADP-bd"/>
</dbReference>
<dbReference type="Gene3D" id="1.10.1040.10">
    <property type="entry name" value="N-(1-d-carboxylethyl)-l-norvaline Dehydrogenase, domain 2"/>
    <property type="match status" value="1"/>
</dbReference>
<evidence type="ECO:0000313" key="9">
    <source>
        <dbReference type="Proteomes" id="UP000001420"/>
    </source>
</evidence>
<dbReference type="GO" id="GO:0050661">
    <property type="term" value="F:NADP binding"/>
    <property type="evidence" value="ECO:0007669"/>
    <property type="project" value="InterPro"/>
</dbReference>
<accession>Q7VB69</accession>
<keyword evidence="5" id="KW-1133">Transmembrane helix</keyword>
<dbReference type="InterPro" id="IPR006115">
    <property type="entry name" value="6PGDH_NADP-bd"/>
</dbReference>
<dbReference type="eggNOG" id="COG2084">
    <property type="taxonomic scope" value="Bacteria"/>
</dbReference>
<dbReference type="AlphaFoldDB" id="Q7VB69"/>
<reference evidence="8 9" key="1">
    <citation type="journal article" date="2003" name="Proc. Natl. Acad. Sci. U.S.A.">
        <title>Genome sequence of the cyanobacterium Prochlorococcus marinus SS120, a nearly minimal oxyphototrophic genome.</title>
        <authorList>
            <person name="Dufresne A."/>
            <person name="Salanoubat M."/>
            <person name="Partensky F."/>
            <person name="Artiguenave F."/>
            <person name="Axmann I.M."/>
            <person name="Barbe V."/>
            <person name="Duprat S."/>
            <person name="Galperin M.Y."/>
            <person name="Koonin E.V."/>
            <person name="Le Gall F."/>
            <person name="Makarova K.S."/>
            <person name="Ostrowski M."/>
            <person name="Oztas S."/>
            <person name="Robert C."/>
            <person name="Rogozin I.B."/>
            <person name="Scanlan D.J."/>
            <person name="Tandeau de Marsac N."/>
            <person name="Weissenbach J."/>
            <person name="Wincker P."/>
            <person name="Wolf Y.I."/>
            <person name="Hess W.R."/>
        </authorList>
    </citation>
    <scope>NUCLEOTIDE SEQUENCE [LARGE SCALE GENOMIC DNA]</scope>
    <source>
        <strain evidence="9">SARG / CCMP1375 / SS120</strain>
    </source>
</reference>
<keyword evidence="3" id="KW-0520">NAD</keyword>
<gene>
    <name evidence="8" type="primary">mmsB</name>
    <name evidence="8" type="ordered locus">Pro_1229</name>
</gene>
<dbReference type="Pfam" id="PF03446">
    <property type="entry name" value="NAD_binding_2"/>
    <property type="match status" value="1"/>
</dbReference>
<keyword evidence="2" id="KW-0560">Oxidoreductase</keyword>
<keyword evidence="9" id="KW-1185">Reference proteome</keyword>
<protein>
    <submittedName>
        <fullName evidence="8">3-hydroxyisobutyrate dehydrogenase</fullName>
    </submittedName>
</protein>
<dbReference type="KEGG" id="pma:Pro_1229"/>
<dbReference type="Pfam" id="PF14833">
    <property type="entry name" value="NAD_binding_11"/>
    <property type="match status" value="1"/>
</dbReference>
<keyword evidence="5" id="KW-0472">Membrane</keyword>
<dbReference type="InterPro" id="IPR013328">
    <property type="entry name" value="6PGD_dom2"/>
</dbReference>
<dbReference type="HOGENOM" id="CLU_035117_1_0_3"/>
<evidence type="ECO:0000256" key="2">
    <source>
        <dbReference type="ARBA" id="ARBA00023002"/>
    </source>
</evidence>
<evidence type="ECO:0000256" key="5">
    <source>
        <dbReference type="SAM" id="Phobius"/>
    </source>
</evidence>
<feature type="active site" evidence="4">
    <location>
        <position position="173"/>
    </location>
</feature>
<feature type="domain" description="3-hydroxyisobutyrate dehydrogenase-like NAD-binding" evidence="7">
    <location>
        <begin position="167"/>
        <end position="283"/>
    </location>
</feature>
<dbReference type="PANTHER" id="PTHR43060:SF15">
    <property type="entry name" value="3-HYDROXYISOBUTYRATE DEHYDROGENASE-LIKE 1, MITOCHONDRIAL-RELATED"/>
    <property type="match status" value="1"/>
</dbReference>
<proteinExistence type="inferred from homology"/>
<dbReference type="InterPro" id="IPR036291">
    <property type="entry name" value="NAD(P)-bd_dom_sf"/>
</dbReference>
<dbReference type="GO" id="GO:0051287">
    <property type="term" value="F:NAD binding"/>
    <property type="evidence" value="ECO:0007669"/>
    <property type="project" value="InterPro"/>
</dbReference>
<evidence type="ECO:0000256" key="4">
    <source>
        <dbReference type="PIRSR" id="PIRSR000103-1"/>
    </source>
</evidence>
<evidence type="ECO:0000313" key="8">
    <source>
        <dbReference type="EMBL" id="AAQ00274.1"/>
    </source>
</evidence>
<dbReference type="STRING" id="167539.Pro_1229"/>
<dbReference type="PATRIC" id="fig|167539.5.peg.1291"/>
<sequence>MFHPRLAFVGLGTIGLPIAANLISAGFKMKVHTRSRKAEKDKRLKGAISCSSPKEVVKGCEVLLICVSDDEAIEEVLFSSQGAYKNLKKKSLVIDFSTISPAKSRSIAKRLAKQNVDYIDAPVTGGTEGANKGSLTIFLGCKDIFLKEIIPFLKPIATNIYCFGEVGKGQEVKAINQILVAGSYAAVAEAIALGEQLDLPMDAVIKALQTGAASSWALSNRSNAMLKDEYPLGFKLGLHYKDLSIALNTAESIGLELPITKKVREIEKELISEGFENEDVSVLKRSIRKSSVIFPKKN</sequence>
<comment type="similarity">
    <text evidence="1">Belongs to the HIBADH-related family.</text>
</comment>
<dbReference type="SUPFAM" id="SSF48179">
    <property type="entry name" value="6-phosphogluconate dehydrogenase C-terminal domain-like"/>
    <property type="match status" value="1"/>
</dbReference>
<dbReference type="InterPro" id="IPR008927">
    <property type="entry name" value="6-PGluconate_DH-like_C_sf"/>
</dbReference>
<dbReference type="PANTHER" id="PTHR43060">
    <property type="entry name" value="3-HYDROXYISOBUTYRATE DEHYDROGENASE-LIKE 1, MITOCHONDRIAL-RELATED"/>
    <property type="match status" value="1"/>
</dbReference>
<dbReference type="InterPro" id="IPR015815">
    <property type="entry name" value="HIBADH-related"/>
</dbReference>
<evidence type="ECO:0000256" key="1">
    <source>
        <dbReference type="ARBA" id="ARBA00009080"/>
    </source>
</evidence>
<name>Q7VB69_PROMA</name>
<dbReference type="OrthoDB" id="9786703at2"/>
<evidence type="ECO:0000259" key="7">
    <source>
        <dbReference type="Pfam" id="PF14833"/>
    </source>
</evidence>
<dbReference type="GO" id="GO:0016491">
    <property type="term" value="F:oxidoreductase activity"/>
    <property type="evidence" value="ECO:0007669"/>
    <property type="project" value="UniProtKB-KW"/>
</dbReference>
<keyword evidence="5" id="KW-0812">Transmembrane</keyword>
<dbReference type="SUPFAM" id="SSF51735">
    <property type="entry name" value="NAD(P)-binding Rossmann-fold domains"/>
    <property type="match status" value="1"/>
</dbReference>
<organism evidence="8 9">
    <name type="scientific">Prochlorococcus marinus (strain SARG / CCMP1375 / SS120)</name>
    <dbReference type="NCBI Taxonomy" id="167539"/>
    <lineage>
        <taxon>Bacteria</taxon>
        <taxon>Bacillati</taxon>
        <taxon>Cyanobacteriota</taxon>
        <taxon>Cyanophyceae</taxon>
        <taxon>Synechococcales</taxon>
        <taxon>Prochlorococcaceae</taxon>
        <taxon>Prochlorococcus</taxon>
    </lineage>
</organism>
<evidence type="ECO:0000259" key="6">
    <source>
        <dbReference type="Pfam" id="PF03446"/>
    </source>
</evidence>
<dbReference type="PIRSF" id="PIRSF000103">
    <property type="entry name" value="HIBADH"/>
    <property type="match status" value="1"/>
</dbReference>
<dbReference type="Gene3D" id="3.40.50.720">
    <property type="entry name" value="NAD(P)-binding Rossmann-like Domain"/>
    <property type="match status" value="1"/>
</dbReference>
<evidence type="ECO:0000256" key="3">
    <source>
        <dbReference type="ARBA" id="ARBA00023027"/>
    </source>
</evidence>
<dbReference type="RefSeq" id="WP_011125381.1">
    <property type="nucleotide sequence ID" value="NC_005042.1"/>
</dbReference>
<feature type="domain" description="6-phosphogluconate dehydrogenase NADP-binding" evidence="6">
    <location>
        <begin position="6"/>
        <end position="164"/>
    </location>
</feature>